<dbReference type="GO" id="GO:0070200">
    <property type="term" value="P:establishment of protein localization to telomere"/>
    <property type="evidence" value="ECO:0007669"/>
    <property type="project" value="Ensembl"/>
</dbReference>
<evidence type="ECO:0000256" key="11">
    <source>
        <dbReference type="ARBA" id="ARBA00063822"/>
    </source>
</evidence>
<evidence type="ECO:0000256" key="9">
    <source>
        <dbReference type="ARBA" id="ARBA00023242"/>
    </source>
</evidence>
<dbReference type="GO" id="GO:0001655">
    <property type="term" value="P:urogenital system development"/>
    <property type="evidence" value="ECO:0007669"/>
    <property type="project" value="Ensembl"/>
</dbReference>
<evidence type="ECO:0000313" key="15">
    <source>
        <dbReference type="Proteomes" id="UP000002494"/>
    </source>
</evidence>
<sequence>MSNSGRLVLRPWIRELILGSETLSSPQAGHLLKVLQDSETPGPSSAPDTPDTGAVLLVSDGTHSVRCVVTRNAIDTSDWEEKEFGFRGTEGRLLLLQACGLRIQVAQDYAPAEFYLQVDRFNLLPTEQPRVQVTGCNQDSDVQKKLNKCLEDHLSESASSSAGLTLSQLLDEVKEDGDHRGALVRLAESCLVLQGPFTARPLTHWATSCSQATEEAVFTVPSFLLHISENEEQILSSIDSSQKAQENPASPSLMPQEESGASVSLLSALPTSDPGQKDNSQPPPTVCSTSPRAQAPSSTPCSSTPSSPLLTCSPSLSPLRHAPTSYQACETRTQFHKLEFRELQWPIKRRQLLPRTGAQEPHSVWILHPFQEPPERHRDTSAFQYKYGTPSASLHTQVQTARLSPQLVAWALNIVMESELPQV</sequence>
<accession>A0A8L2QTF0</accession>
<dbReference type="GO" id="GO:0010521">
    <property type="term" value="F:telomerase inhibitor activity"/>
    <property type="evidence" value="ECO:0007669"/>
    <property type="project" value="Ensembl"/>
</dbReference>
<dbReference type="OrthoDB" id="9899304at2759"/>
<keyword evidence="5" id="KW-0597">Phosphoprotein</keyword>
<feature type="compositionally biased region" description="Polar residues" evidence="12">
    <location>
        <begin position="237"/>
        <end position="250"/>
    </location>
</feature>
<reference evidence="14" key="2">
    <citation type="submission" date="2025-08" db="UniProtKB">
        <authorList>
            <consortium name="Ensembl"/>
        </authorList>
    </citation>
    <scope>IDENTIFICATION</scope>
    <source>
        <strain evidence="14">Brown Norway</strain>
    </source>
</reference>
<feature type="region of interest" description="Disordered" evidence="12">
    <location>
        <begin position="237"/>
        <end position="309"/>
    </location>
</feature>
<keyword evidence="7" id="KW-0779">Telomere</keyword>
<evidence type="ECO:0000313" key="16">
    <source>
        <dbReference type="RGD" id="1565053"/>
    </source>
</evidence>
<organism evidence="14 15">
    <name type="scientific">Rattus norvegicus</name>
    <name type="common">Rat</name>
    <dbReference type="NCBI Taxonomy" id="10116"/>
    <lineage>
        <taxon>Eukaryota</taxon>
        <taxon>Metazoa</taxon>
        <taxon>Chordata</taxon>
        <taxon>Craniata</taxon>
        <taxon>Vertebrata</taxon>
        <taxon>Euteleostomi</taxon>
        <taxon>Mammalia</taxon>
        <taxon>Eutheria</taxon>
        <taxon>Euarchontoglires</taxon>
        <taxon>Glires</taxon>
        <taxon>Rodentia</taxon>
        <taxon>Myomorpha</taxon>
        <taxon>Muroidea</taxon>
        <taxon>Muridae</taxon>
        <taxon>Murinae</taxon>
        <taxon>Rattus</taxon>
    </lineage>
</organism>
<dbReference type="RGD" id="1565053">
    <property type="gene designation" value="Acd"/>
</dbReference>
<dbReference type="GO" id="GO:0006886">
    <property type="term" value="P:intracellular protein transport"/>
    <property type="evidence" value="ECO:0007669"/>
    <property type="project" value="Ensembl"/>
</dbReference>
<dbReference type="GO" id="GO:0032211">
    <property type="term" value="P:negative regulation of telomere maintenance via telomerase"/>
    <property type="evidence" value="ECO:0007669"/>
    <property type="project" value="Ensembl"/>
</dbReference>
<name>A0A8L2QTF0_RAT</name>
<dbReference type="Proteomes" id="UP000002494">
    <property type="component" value="Chromosome 19"/>
</dbReference>
<dbReference type="GO" id="GO:0016604">
    <property type="term" value="C:nuclear body"/>
    <property type="evidence" value="ECO:0007669"/>
    <property type="project" value="Ensembl"/>
</dbReference>
<comment type="subunit">
    <text evidence="11">Component of the shelterin complex (telosome) composed of TERF1, TERF2, TINF2, TERF2IP ACD and POT1. Forms heterodimers with POT1. Identified in a complex with POT1 and single-stranded telomeric DNA. Interacts with STN1 and TINF2.</text>
</comment>
<dbReference type="GO" id="GO:0035282">
    <property type="term" value="P:segmentation"/>
    <property type="evidence" value="ECO:0007669"/>
    <property type="project" value="Ensembl"/>
</dbReference>
<keyword evidence="3" id="KW-0158">Chromosome</keyword>
<dbReference type="GO" id="GO:0031848">
    <property type="term" value="P:protection from non-homologous end joining at telomere"/>
    <property type="evidence" value="ECO:0007669"/>
    <property type="project" value="Ensembl"/>
</dbReference>
<dbReference type="GO" id="GO:0001501">
    <property type="term" value="P:skeletal system development"/>
    <property type="evidence" value="ECO:0007669"/>
    <property type="project" value="Ensembl"/>
</dbReference>
<feature type="compositionally biased region" description="Low complexity" evidence="12">
    <location>
        <begin position="296"/>
        <end position="309"/>
    </location>
</feature>
<dbReference type="GO" id="GO:0007004">
    <property type="term" value="P:telomere maintenance via telomerase"/>
    <property type="evidence" value="ECO:0007669"/>
    <property type="project" value="Ensembl"/>
</dbReference>
<protein>
    <submittedName>
        <fullName evidence="14">ACD, shelterin complex subunit and telomerase recruitment factor</fullName>
    </submittedName>
</protein>
<dbReference type="CTD" id="65057"/>
<gene>
    <name evidence="14 16" type="primary">Acd</name>
</gene>
<dbReference type="InterPro" id="IPR028631">
    <property type="entry name" value="ACD"/>
</dbReference>
<feature type="domain" description="Shelterin complex subunit TPP1/Est3" evidence="13">
    <location>
        <begin position="9"/>
        <end position="154"/>
    </location>
</feature>
<dbReference type="AlphaFoldDB" id="A0A8L2QTF0"/>
<dbReference type="GO" id="GO:0070182">
    <property type="term" value="F:DNA polymerase binding"/>
    <property type="evidence" value="ECO:0007669"/>
    <property type="project" value="Ensembl"/>
</dbReference>
<dbReference type="GO" id="GO:0032202">
    <property type="term" value="P:telomere assembly"/>
    <property type="evidence" value="ECO:0007669"/>
    <property type="project" value="Ensembl"/>
</dbReference>
<dbReference type="Ensembl" id="ENSRNOT00000059577.4">
    <property type="protein sequence ID" value="ENSRNOP00000056334.3"/>
    <property type="gene ID" value="ENSRNOG00000038973.4"/>
</dbReference>
<evidence type="ECO:0000256" key="3">
    <source>
        <dbReference type="ARBA" id="ARBA00022454"/>
    </source>
</evidence>
<evidence type="ECO:0000256" key="6">
    <source>
        <dbReference type="ARBA" id="ARBA00022843"/>
    </source>
</evidence>
<dbReference type="GO" id="GO:0030326">
    <property type="term" value="P:embryonic limb morphogenesis"/>
    <property type="evidence" value="ECO:0007669"/>
    <property type="project" value="Ensembl"/>
</dbReference>
<evidence type="ECO:0000256" key="10">
    <source>
        <dbReference type="ARBA" id="ARBA00053730"/>
    </source>
</evidence>
<evidence type="ECO:0000256" key="7">
    <source>
        <dbReference type="ARBA" id="ARBA00022895"/>
    </source>
</evidence>
<reference evidence="14" key="1">
    <citation type="submission" date="2024-01" db="EMBL/GenBank/DDBJ databases">
        <title>GRCr8: a new rat reference genome assembly contstructed from accurate long reads and long range scaffolding.</title>
        <authorList>
            <person name="Doris P.A."/>
            <person name="Kalbfleisch T."/>
            <person name="Li K."/>
            <person name="Howe K."/>
            <person name="Wood J."/>
        </authorList>
    </citation>
    <scope>NUCLEOTIDE SEQUENCE [LARGE SCALE GENOMIC DNA]</scope>
    <source>
        <strain evidence="14">Brown Norway</strain>
    </source>
</reference>
<keyword evidence="8" id="KW-0238">DNA-binding</keyword>
<dbReference type="RefSeq" id="XP_008770718.1">
    <property type="nucleotide sequence ID" value="XM_008772496.4"/>
</dbReference>
<evidence type="ECO:0000256" key="12">
    <source>
        <dbReference type="SAM" id="MobiDB-lite"/>
    </source>
</evidence>
<dbReference type="GeneID" id="307798"/>
<evidence type="ECO:0000256" key="8">
    <source>
        <dbReference type="ARBA" id="ARBA00023125"/>
    </source>
</evidence>
<dbReference type="InterPro" id="IPR019437">
    <property type="entry name" value="TPP1/Est3"/>
</dbReference>
<keyword evidence="4" id="KW-1017">Isopeptide bond</keyword>
<dbReference type="GO" id="GO:0042162">
    <property type="term" value="F:telomeric DNA binding"/>
    <property type="evidence" value="ECO:0007669"/>
    <property type="project" value="Ensembl"/>
</dbReference>
<comment type="function">
    <text evidence="10">Component of the shelterin complex (telosome) that is involved in the regulation of telomere length and protection. Shelterin associates with arrays of double-stranded TTAGGG repeats added by telomerase and protects chromosome ends. Without its protective activity, telomeres are no longer hidden from the DNA damage surveillance and chromosome ends are inappropriately processed by DNA repair pathways. Promotes binding of POT1 to single-stranded telomeric DNA. Modulates the inhibitory effects of POT1 on telomere elongation. The ACD-POT1 heterodimer enhances telomere elongation by recruiting telomerase to telomeres and increasing its processivity. May play a role in organogenesis.</text>
</comment>
<keyword evidence="15" id="KW-1185">Reference proteome</keyword>
<evidence type="ECO:0000256" key="2">
    <source>
        <dbReference type="ARBA" id="ARBA00004574"/>
    </source>
</evidence>
<comment type="subcellular location">
    <subcellularLocation>
        <location evidence="2">Chromosome</location>
        <location evidence="2">Telomere</location>
    </subcellularLocation>
    <subcellularLocation>
        <location evidence="1">Nucleus</location>
    </subcellularLocation>
</comment>
<dbReference type="OMA" id="FDCLEEH"/>
<reference evidence="14" key="3">
    <citation type="submission" date="2025-09" db="UniProtKB">
        <authorList>
            <consortium name="Ensembl"/>
        </authorList>
    </citation>
    <scope>IDENTIFICATION</scope>
    <source>
        <strain evidence="14">Brown Norway</strain>
    </source>
</reference>
<feature type="compositionally biased region" description="Polar residues" evidence="12">
    <location>
        <begin position="259"/>
        <end position="292"/>
    </location>
</feature>
<dbReference type="PANTHER" id="PTHR14487:SF3">
    <property type="entry name" value="ADRENOCORTICAL DYSPLASIA PROTEIN HOMOLOG"/>
    <property type="match status" value="1"/>
</dbReference>
<evidence type="ECO:0000313" key="14">
    <source>
        <dbReference type="Ensembl" id="ENSRNOP00000056334.3"/>
    </source>
</evidence>
<proteinExistence type="predicted"/>
<dbReference type="GeneTree" id="ENSGT00390000004877"/>
<dbReference type="GO" id="GO:0070198">
    <property type="term" value="P:protein localization to chromosome, telomeric region"/>
    <property type="evidence" value="ECO:0007669"/>
    <property type="project" value="Ensembl"/>
</dbReference>
<dbReference type="GO" id="GO:0044877">
    <property type="term" value="F:protein-containing complex binding"/>
    <property type="evidence" value="ECO:0007669"/>
    <property type="project" value="Ensembl"/>
</dbReference>
<evidence type="ECO:0000256" key="1">
    <source>
        <dbReference type="ARBA" id="ARBA00004123"/>
    </source>
</evidence>
<evidence type="ECO:0000256" key="4">
    <source>
        <dbReference type="ARBA" id="ARBA00022499"/>
    </source>
</evidence>
<evidence type="ECO:0000259" key="13">
    <source>
        <dbReference type="Pfam" id="PF10341"/>
    </source>
</evidence>
<dbReference type="Gene3D" id="2.40.50.960">
    <property type="match status" value="1"/>
</dbReference>
<dbReference type="GO" id="GO:0070187">
    <property type="term" value="C:shelterin complex"/>
    <property type="evidence" value="ECO:0007669"/>
    <property type="project" value="Ensembl"/>
</dbReference>
<dbReference type="GO" id="GO:0070203">
    <property type="term" value="P:regulation of establishment of protein localization to telomere"/>
    <property type="evidence" value="ECO:0007669"/>
    <property type="project" value="Ensembl"/>
</dbReference>
<dbReference type="Pfam" id="PF10341">
    <property type="entry name" value="TPP1"/>
    <property type="match status" value="1"/>
</dbReference>
<dbReference type="GO" id="GO:0005697">
    <property type="term" value="C:telomerase holoenzyme complex"/>
    <property type="evidence" value="ECO:0007669"/>
    <property type="project" value="InterPro"/>
</dbReference>
<evidence type="ECO:0000256" key="5">
    <source>
        <dbReference type="ARBA" id="ARBA00022553"/>
    </source>
</evidence>
<dbReference type="FunFam" id="2.40.50.960:FF:000001">
    <property type="entry name" value="ACD, shelterin complex subunit and telomerase recruitment factor"/>
    <property type="match status" value="1"/>
</dbReference>
<keyword evidence="6" id="KW-0832">Ubl conjugation</keyword>
<keyword evidence="9" id="KW-0539">Nucleus</keyword>
<dbReference type="PANTHER" id="PTHR14487">
    <property type="entry name" value="ADRENOCORTICAL DYSPLASIA PROTEIN ACD"/>
    <property type="match status" value="1"/>
</dbReference>